<feature type="non-terminal residue" evidence="1">
    <location>
        <position position="37"/>
    </location>
</feature>
<sequence length="37" mass="4225">MRSYVLVLNILFISLAATMSLGNRENENELSTQVKLR</sequence>
<proteinExistence type="predicted"/>
<protein>
    <submittedName>
        <fullName evidence="1">Uncharacterized protein</fullName>
    </submittedName>
</protein>
<reference evidence="1" key="1">
    <citation type="journal article" date="2014" name="Front. Microbiol.">
        <title>High frequency of phylogenetically diverse reductive dehalogenase-homologous genes in deep subseafloor sedimentary metagenomes.</title>
        <authorList>
            <person name="Kawai M."/>
            <person name="Futagami T."/>
            <person name="Toyoda A."/>
            <person name="Takaki Y."/>
            <person name="Nishi S."/>
            <person name="Hori S."/>
            <person name="Arai W."/>
            <person name="Tsubouchi T."/>
            <person name="Morono Y."/>
            <person name="Uchiyama I."/>
            <person name="Ito T."/>
            <person name="Fujiyama A."/>
            <person name="Inagaki F."/>
            <person name="Takami H."/>
        </authorList>
    </citation>
    <scope>NUCLEOTIDE SEQUENCE</scope>
    <source>
        <strain evidence="1">Expedition CK06-06</strain>
    </source>
</reference>
<accession>X1U6K5</accession>
<dbReference type="AlphaFoldDB" id="X1U6K5"/>
<name>X1U6K5_9ZZZZ</name>
<gene>
    <name evidence="1" type="ORF">S12H4_54794</name>
</gene>
<comment type="caution">
    <text evidence="1">The sequence shown here is derived from an EMBL/GenBank/DDBJ whole genome shotgun (WGS) entry which is preliminary data.</text>
</comment>
<organism evidence="1">
    <name type="scientific">marine sediment metagenome</name>
    <dbReference type="NCBI Taxonomy" id="412755"/>
    <lineage>
        <taxon>unclassified sequences</taxon>
        <taxon>metagenomes</taxon>
        <taxon>ecological metagenomes</taxon>
    </lineage>
</organism>
<evidence type="ECO:0000313" key="1">
    <source>
        <dbReference type="EMBL" id="GAJ13183.1"/>
    </source>
</evidence>
<dbReference type="EMBL" id="BARW01035073">
    <property type="protein sequence ID" value="GAJ13183.1"/>
    <property type="molecule type" value="Genomic_DNA"/>
</dbReference>